<dbReference type="InterPro" id="IPR018321">
    <property type="entry name" value="Glucosamine6P_isomerase_CS"/>
</dbReference>
<evidence type="ECO:0000259" key="3">
    <source>
        <dbReference type="Pfam" id="PF01182"/>
    </source>
</evidence>
<evidence type="ECO:0000313" key="5">
    <source>
        <dbReference type="Proteomes" id="UP000014155"/>
    </source>
</evidence>
<dbReference type="PATRIC" id="fig|1195236.3.peg.4577"/>
<keyword evidence="5" id="KW-1185">Reference proteome</keyword>
<dbReference type="GO" id="GO:0016853">
    <property type="term" value="F:isomerase activity"/>
    <property type="evidence" value="ECO:0007669"/>
    <property type="project" value="UniProtKB-KW"/>
</dbReference>
<dbReference type="Proteomes" id="UP000014155">
    <property type="component" value="Unassembled WGS sequence"/>
</dbReference>
<dbReference type="SUPFAM" id="SSF100950">
    <property type="entry name" value="NagB/RpiA/CoA transferase-like"/>
    <property type="match status" value="1"/>
</dbReference>
<dbReference type="CDD" id="cd01399">
    <property type="entry name" value="GlcN6P_deaminase"/>
    <property type="match status" value="1"/>
</dbReference>
<dbReference type="PROSITE" id="PS01161">
    <property type="entry name" value="GLC_GALNAC_ISOMERASE"/>
    <property type="match status" value="1"/>
</dbReference>
<accession>S0FG89</accession>
<dbReference type="eggNOG" id="COG0363">
    <property type="taxonomic scope" value="Bacteria"/>
</dbReference>
<evidence type="ECO:0000313" key="4">
    <source>
        <dbReference type="EMBL" id="EMS69947.1"/>
    </source>
</evidence>
<dbReference type="EMBL" id="AORV01000061">
    <property type="protein sequence ID" value="EMS69947.1"/>
    <property type="molecule type" value="Genomic_DNA"/>
</dbReference>
<dbReference type="Pfam" id="PF01182">
    <property type="entry name" value="Glucosamine_iso"/>
    <property type="match status" value="1"/>
</dbReference>
<dbReference type="InterPro" id="IPR004547">
    <property type="entry name" value="Glucosamine6P_isomerase"/>
</dbReference>
<dbReference type="InterPro" id="IPR037171">
    <property type="entry name" value="NagB/RpiA_transferase-like"/>
</dbReference>
<reference evidence="4 5" key="1">
    <citation type="journal article" date="2013" name="Genome Announc.">
        <title>Draft Genome Sequence of the Cellulolytic, Mesophilic, Anaerobic Bacterium Clostridium termitidis Strain CT1112 (DSM 5398).</title>
        <authorList>
            <person name="Lal S."/>
            <person name="Ramachandran U."/>
            <person name="Zhang X."/>
            <person name="Munir R."/>
            <person name="Sparling R."/>
            <person name="Levin D.B."/>
        </authorList>
    </citation>
    <scope>NUCLEOTIDE SEQUENCE [LARGE SCALE GENOMIC DNA]</scope>
    <source>
        <strain evidence="4 5">CT1112</strain>
    </source>
</reference>
<gene>
    <name evidence="4" type="ORF">CTER_4391</name>
</gene>
<dbReference type="GO" id="GO:0019262">
    <property type="term" value="P:N-acetylneuraminate catabolic process"/>
    <property type="evidence" value="ECO:0007669"/>
    <property type="project" value="TreeGrafter"/>
</dbReference>
<dbReference type="InterPro" id="IPR006148">
    <property type="entry name" value="Glc/Gal-6P_isomerase"/>
</dbReference>
<keyword evidence="1" id="KW-0378">Hydrolase</keyword>
<keyword evidence="4" id="KW-0413">Isomerase</keyword>
<dbReference type="GO" id="GO:0006043">
    <property type="term" value="P:glucosamine catabolic process"/>
    <property type="evidence" value="ECO:0007669"/>
    <property type="project" value="TreeGrafter"/>
</dbReference>
<organism evidence="4 5">
    <name type="scientific">Ruminiclostridium cellobioparum subsp. termitidis CT1112</name>
    <dbReference type="NCBI Taxonomy" id="1195236"/>
    <lineage>
        <taxon>Bacteria</taxon>
        <taxon>Bacillati</taxon>
        <taxon>Bacillota</taxon>
        <taxon>Clostridia</taxon>
        <taxon>Eubacteriales</taxon>
        <taxon>Oscillospiraceae</taxon>
        <taxon>Ruminiclostridium</taxon>
    </lineage>
</organism>
<dbReference type="STRING" id="1195236.CTER_4391"/>
<proteinExistence type="predicted"/>
<dbReference type="GO" id="GO:0006046">
    <property type="term" value="P:N-acetylglucosamine catabolic process"/>
    <property type="evidence" value="ECO:0007669"/>
    <property type="project" value="TreeGrafter"/>
</dbReference>
<dbReference type="Gene3D" id="3.40.50.1360">
    <property type="match status" value="1"/>
</dbReference>
<evidence type="ECO:0000256" key="2">
    <source>
        <dbReference type="ARBA" id="ARBA00023277"/>
    </source>
</evidence>
<dbReference type="GO" id="GO:0005975">
    <property type="term" value="P:carbohydrate metabolic process"/>
    <property type="evidence" value="ECO:0007669"/>
    <property type="project" value="InterPro"/>
</dbReference>
<keyword evidence="2" id="KW-0119">Carbohydrate metabolism</keyword>
<dbReference type="PANTHER" id="PTHR11280:SF5">
    <property type="entry name" value="GLUCOSAMINE-6-PHOSPHATE ISOMERASE"/>
    <property type="match status" value="1"/>
</dbReference>
<dbReference type="GO" id="GO:0005737">
    <property type="term" value="C:cytoplasm"/>
    <property type="evidence" value="ECO:0007669"/>
    <property type="project" value="TreeGrafter"/>
</dbReference>
<dbReference type="GO" id="GO:0042802">
    <property type="term" value="F:identical protein binding"/>
    <property type="evidence" value="ECO:0007669"/>
    <property type="project" value="TreeGrafter"/>
</dbReference>
<dbReference type="PANTHER" id="PTHR11280">
    <property type="entry name" value="GLUCOSAMINE-6-PHOSPHATE ISOMERASE"/>
    <property type="match status" value="1"/>
</dbReference>
<comment type="caution">
    <text evidence="4">The sequence shown here is derived from an EMBL/GenBank/DDBJ whole genome shotgun (WGS) entry which is preliminary data.</text>
</comment>
<evidence type="ECO:0000256" key="1">
    <source>
        <dbReference type="ARBA" id="ARBA00022801"/>
    </source>
</evidence>
<dbReference type="AlphaFoldDB" id="S0FG89"/>
<dbReference type="GO" id="GO:0004342">
    <property type="term" value="F:glucosamine-6-phosphate deaminase activity"/>
    <property type="evidence" value="ECO:0007669"/>
    <property type="project" value="InterPro"/>
</dbReference>
<sequence>MGAKIEGKPIKTIICDDFEAMSQCSADLICESLKAKPDSLLCLPAGSSATRTFQILKERADSGEVDFSEAYFVSLDEWLDLKDESENCTAFMLQNFYNPLNIDKNKIRLFDIHAENLEEECKSVDKYIFDHGGIDLMLLGLGMNGHLGLNEPGESFDSYAKVVTLDTVTQQVGQKYFSKSTDLTRGITLGVRHIFDSKKVILQVGGMAKADIVKKVYESKPSFEIPGTVMQLLDNGVVVLDRDAASSLENVSCE</sequence>
<protein>
    <submittedName>
        <fullName evidence="4">6-phosphogluconolactonase/Glucosamine-6-phosphate isomerase/deaminase</fullName>
    </submittedName>
</protein>
<feature type="domain" description="Glucosamine/galactosamine-6-phosphate isomerase" evidence="3">
    <location>
        <begin position="27"/>
        <end position="230"/>
    </location>
</feature>
<name>S0FG89_RUMCE</name>